<feature type="transmembrane region" description="Helical" evidence="1">
    <location>
        <begin position="14"/>
        <end position="35"/>
    </location>
</feature>
<evidence type="ECO:0000313" key="2">
    <source>
        <dbReference type="EMBL" id="GAH12481.1"/>
    </source>
</evidence>
<keyword evidence="1" id="KW-1133">Transmembrane helix</keyword>
<accession>X1CVI9</accession>
<dbReference type="AlphaFoldDB" id="X1CVI9"/>
<reference evidence="2" key="1">
    <citation type="journal article" date="2014" name="Front. Microbiol.">
        <title>High frequency of phylogenetically diverse reductive dehalogenase-homologous genes in deep subseafloor sedimentary metagenomes.</title>
        <authorList>
            <person name="Kawai M."/>
            <person name="Futagami T."/>
            <person name="Toyoda A."/>
            <person name="Takaki Y."/>
            <person name="Nishi S."/>
            <person name="Hori S."/>
            <person name="Arai W."/>
            <person name="Tsubouchi T."/>
            <person name="Morono Y."/>
            <person name="Uchiyama I."/>
            <person name="Ito T."/>
            <person name="Fujiyama A."/>
            <person name="Inagaki F."/>
            <person name="Takami H."/>
        </authorList>
    </citation>
    <scope>NUCLEOTIDE SEQUENCE</scope>
    <source>
        <strain evidence="2">Expedition CK06-06</strain>
    </source>
</reference>
<keyword evidence="1" id="KW-0812">Transmembrane</keyword>
<protein>
    <submittedName>
        <fullName evidence="2">Uncharacterized protein</fullName>
    </submittedName>
</protein>
<organism evidence="2">
    <name type="scientific">marine sediment metagenome</name>
    <dbReference type="NCBI Taxonomy" id="412755"/>
    <lineage>
        <taxon>unclassified sequences</taxon>
        <taxon>metagenomes</taxon>
        <taxon>ecological metagenomes</taxon>
    </lineage>
</organism>
<evidence type="ECO:0000256" key="1">
    <source>
        <dbReference type="SAM" id="Phobius"/>
    </source>
</evidence>
<proteinExistence type="predicted"/>
<comment type="caution">
    <text evidence="2">The sequence shown here is derived from an EMBL/GenBank/DDBJ whole genome shotgun (WGS) entry which is preliminary data.</text>
</comment>
<gene>
    <name evidence="2" type="ORF">S01H4_58121</name>
</gene>
<sequence length="51" mass="5714">MGIKRGKRGIISDYLPWILIAVAVLVILMITIFLLKGKGTSLIDTIKNLFR</sequence>
<keyword evidence="1" id="KW-0472">Membrane</keyword>
<dbReference type="EMBL" id="BART01033916">
    <property type="protein sequence ID" value="GAH12481.1"/>
    <property type="molecule type" value="Genomic_DNA"/>
</dbReference>
<name>X1CVI9_9ZZZZ</name>